<keyword evidence="3 8" id="KW-0349">Heme</keyword>
<evidence type="ECO:0000256" key="4">
    <source>
        <dbReference type="ARBA" id="ARBA00022723"/>
    </source>
</evidence>
<proteinExistence type="inferred from homology"/>
<comment type="similarity">
    <text evidence="2 9">Belongs to the cytochrome P450 family.</text>
</comment>
<evidence type="ECO:0000256" key="7">
    <source>
        <dbReference type="ARBA" id="ARBA00023033"/>
    </source>
</evidence>
<keyword evidence="7 9" id="KW-0503">Monooxygenase</keyword>
<reference evidence="10 11" key="1">
    <citation type="journal article" date="2008" name="Nat. Biotechnol.">
        <title>Genome sequencing and analysis of the filamentous fungus Penicillium chrysogenum.</title>
        <authorList>
            <person name="van den Berg M.A."/>
            <person name="Albang R."/>
            <person name="Albermann K."/>
            <person name="Badger J.H."/>
            <person name="Daran J.-M."/>
            <person name="Driessen A.J.M."/>
            <person name="Garcia-Estrada C."/>
            <person name="Fedorova N.D."/>
            <person name="Harris D.M."/>
            <person name="Heijne W.H.M."/>
            <person name="Joardar V.S."/>
            <person name="Kiel J.A.K.W."/>
            <person name="Kovalchuk A."/>
            <person name="Martin J.F."/>
            <person name="Nierman W.C."/>
            <person name="Nijland J.G."/>
            <person name="Pronk J.T."/>
            <person name="Roubos J.A."/>
            <person name="van der Klei I.J."/>
            <person name="van Peij N.N.M.E."/>
            <person name="Veenhuis M."/>
            <person name="von Doehren H."/>
            <person name="Wagner C."/>
            <person name="Wortman J.R."/>
            <person name="Bovenberg R.A.L."/>
        </authorList>
    </citation>
    <scope>NUCLEOTIDE SEQUENCE [LARGE SCALE GENOMIC DNA]</scope>
    <source>
        <strain evidence="11">ATCC 28089 / DSM 1075 / NRRL 1951 / Wisconsin 54-1255</strain>
    </source>
</reference>
<dbReference type="HOGENOM" id="CLU_022195_0_3_1"/>
<sequence>MGTKVSRNNVISCFPLRWLSYERSFWRISSVDSPLGLPCCPRMAPDGRTDNTDCQLVLQRYNFEKGSVKVHVRCQGFNQRRNSEGKLGSFPTKTLRLMYTLQFDGPFRIITNLGSRVILPASYTEWLKNCPDLDHQALVHDQYFAAYPGMDGQRVVTDPRKILINVTKTKLNNQSSQCGLFHEHLTEALEDTWTDYDEWHTVDWSQHAVRFVGRMSASVFVGPELARDPKWQELILTSSMNTFMGIRSLRALPAFLRPLVHWFLPELRKCRQQIHLARTMLQPIFDRRGYGQSQSIEPGKTEKFEDTIQWLEETAAGRPYDAAAAQIAFAISAMHTTSELLKQSLLDICMHPDLIPVLRDEAQKAIEESGWTTAGVFKMQLLDSAVKETQRLKPGLLVNLERKALQDVILPNGMTIPRGTNVAVDASIMWDPAVYPDPFSYDAYRFLRLRKSGNTAAALASTSPEHIAFGIGKPICPGRFFASNEVKIALAKILLTYDVRIPEGITPRIVEMGFEMLSDPDAKLEVRKRKG</sequence>
<keyword evidence="6 8" id="KW-0408">Iron</keyword>
<dbReference type="PROSITE" id="PS00086">
    <property type="entry name" value="CYTOCHROME_P450"/>
    <property type="match status" value="1"/>
</dbReference>
<dbReference type="BioCyc" id="PCHR:PC20G15490-MONOMER"/>
<dbReference type="InterPro" id="IPR001128">
    <property type="entry name" value="Cyt_P450"/>
</dbReference>
<dbReference type="Gene3D" id="1.10.630.10">
    <property type="entry name" value="Cytochrome P450"/>
    <property type="match status" value="1"/>
</dbReference>
<dbReference type="InterPro" id="IPR002403">
    <property type="entry name" value="Cyt_P450_E_grp-IV"/>
</dbReference>
<evidence type="ECO:0000256" key="8">
    <source>
        <dbReference type="PIRSR" id="PIRSR602403-1"/>
    </source>
</evidence>
<evidence type="ECO:0000256" key="3">
    <source>
        <dbReference type="ARBA" id="ARBA00022617"/>
    </source>
</evidence>
<dbReference type="Proteomes" id="UP000000724">
    <property type="component" value="Contig Pc00c20"/>
</dbReference>
<protein>
    <submittedName>
        <fullName evidence="10">Pc20g15490 protein</fullName>
    </submittedName>
</protein>
<keyword evidence="4 8" id="KW-0479">Metal-binding</keyword>
<evidence type="ECO:0000256" key="1">
    <source>
        <dbReference type="ARBA" id="ARBA00001971"/>
    </source>
</evidence>
<dbReference type="OMA" id="LDICMHP"/>
<gene>
    <name evidence="10" type="ORF">Pc20g15490</name>
    <name evidence="10" type="ORF">PCH_Pc20g15490</name>
</gene>
<comment type="cofactor">
    <cofactor evidence="1 8">
        <name>heme</name>
        <dbReference type="ChEBI" id="CHEBI:30413"/>
    </cofactor>
</comment>
<dbReference type="GO" id="GO:0020037">
    <property type="term" value="F:heme binding"/>
    <property type="evidence" value="ECO:0007669"/>
    <property type="project" value="InterPro"/>
</dbReference>
<accession>B6HE03</accession>
<dbReference type="GeneID" id="8308876"/>
<dbReference type="Pfam" id="PF00067">
    <property type="entry name" value="p450"/>
    <property type="match status" value="1"/>
</dbReference>
<dbReference type="OrthoDB" id="1844152at2759"/>
<evidence type="ECO:0000256" key="2">
    <source>
        <dbReference type="ARBA" id="ARBA00010617"/>
    </source>
</evidence>
<dbReference type="EMBL" id="AM920435">
    <property type="protein sequence ID" value="CAP86878.1"/>
    <property type="molecule type" value="Genomic_DNA"/>
</dbReference>
<evidence type="ECO:0000313" key="11">
    <source>
        <dbReference type="Proteomes" id="UP000000724"/>
    </source>
</evidence>
<evidence type="ECO:0000256" key="6">
    <source>
        <dbReference type="ARBA" id="ARBA00023004"/>
    </source>
</evidence>
<dbReference type="InterPro" id="IPR036396">
    <property type="entry name" value="Cyt_P450_sf"/>
</dbReference>
<dbReference type="SUPFAM" id="SSF48264">
    <property type="entry name" value="Cytochrome P450"/>
    <property type="match status" value="1"/>
</dbReference>
<keyword evidence="11" id="KW-1185">Reference proteome</keyword>
<dbReference type="GO" id="GO:0005506">
    <property type="term" value="F:iron ion binding"/>
    <property type="evidence" value="ECO:0007669"/>
    <property type="project" value="InterPro"/>
</dbReference>
<dbReference type="VEuPathDB" id="FungiDB:PCH_Pc20g15490"/>
<dbReference type="AlphaFoldDB" id="B6HE03"/>
<dbReference type="eggNOG" id="KOG0156">
    <property type="taxonomic scope" value="Eukaryota"/>
</dbReference>
<dbReference type="PANTHER" id="PTHR46206:SF2">
    <property type="entry name" value="CYTOCHROME P450 MONOOXYGENASE AUSG-RELATED"/>
    <property type="match status" value="1"/>
</dbReference>
<feature type="binding site" description="axial binding residue" evidence="8">
    <location>
        <position position="476"/>
    </location>
    <ligand>
        <name>heme</name>
        <dbReference type="ChEBI" id="CHEBI:30413"/>
    </ligand>
    <ligandPart>
        <name>Fe</name>
        <dbReference type="ChEBI" id="CHEBI:18248"/>
    </ligandPart>
</feature>
<organism evidence="10 11">
    <name type="scientific">Penicillium rubens (strain ATCC 28089 / DSM 1075 / NRRL 1951 / Wisconsin 54-1255)</name>
    <name type="common">Penicillium chrysogenum</name>
    <dbReference type="NCBI Taxonomy" id="500485"/>
    <lineage>
        <taxon>Eukaryota</taxon>
        <taxon>Fungi</taxon>
        <taxon>Dikarya</taxon>
        <taxon>Ascomycota</taxon>
        <taxon>Pezizomycotina</taxon>
        <taxon>Eurotiomycetes</taxon>
        <taxon>Eurotiomycetidae</taxon>
        <taxon>Eurotiales</taxon>
        <taxon>Aspergillaceae</taxon>
        <taxon>Penicillium</taxon>
        <taxon>Penicillium chrysogenum species complex</taxon>
    </lineage>
</organism>
<dbReference type="KEGG" id="pcs:N7525_009917"/>
<dbReference type="GO" id="GO:0016705">
    <property type="term" value="F:oxidoreductase activity, acting on paired donors, with incorporation or reduction of molecular oxygen"/>
    <property type="evidence" value="ECO:0007669"/>
    <property type="project" value="InterPro"/>
</dbReference>
<dbReference type="CDD" id="cd11041">
    <property type="entry name" value="CYP503A1-like"/>
    <property type="match status" value="1"/>
</dbReference>
<dbReference type="GO" id="GO:0004497">
    <property type="term" value="F:monooxygenase activity"/>
    <property type="evidence" value="ECO:0007669"/>
    <property type="project" value="UniProtKB-KW"/>
</dbReference>
<dbReference type="PANTHER" id="PTHR46206">
    <property type="entry name" value="CYTOCHROME P450"/>
    <property type="match status" value="1"/>
</dbReference>
<evidence type="ECO:0000256" key="9">
    <source>
        <dbReference type="RuleBase" id="RU000461"/>
    </source>
</evidence>
<dbReference type="InterPro" id="IPR017972">
    <property type="entry name" value="Cyt_P450_CS"/>
</dbReference>
<name>B6HE03_PENRW</name>
<dbReference type="GO" id="GO:0043386">
    <property type="term" value="P:mycotoxin biosynthetic process"/>
    <property type="evidence" value="ECO:0007669"/>
    <property type="project" value="UniProtKB-ARBA"/>
</dbReference>
<keyword evidence="5 9" id="KW-0560">Oxidoreductase</keyword>
<evidence type="ECO:0000256" key="5">
    <source>
        <dbReference type="ARBA" id="ARBA00023002"/>
    </source>
</evidence>
<dbReference type="PRINTS" id="PR00465">
    <property type="entry name" value="EP450IV"/>
</dbReference>
<evidence type="ECO:0000313" key="10">
    <source>
        <dbReference type="EMBL" id="CAP86878.1"/>
    </source>
</evidence>